<dbReference type="InterPro" id="IPR029058">
    <property type="entry name" value="AB_hydrolase_fold"/>
</dbReference>
<evidence type="ECO:0000259" key="2">
    <source>
        <dbReference type="Pfam" id="PF20434"/>
    </source>
</evidence>
<evidence type="ECO:0000256" key="1">
    <source>
        <dbReference type="ARBA" id="ARBA00022801"/>
    </source>
</evidence>
<name>A0ABP9TMB5_9MICC</name>
<dbReference type="Gene3D" id="3.40.50.1820">
    <property type="entry name" value="alpha/beta hydrolase"/>
    <property type="match status" value="1"/>
</dbReference>
<dbReference type="PANTHER" id="PTHR48081">
    <property type="entry name" value="AB HYDROLASE SUPERFAMILY PROTEIN C4A8.06C"/>
    <property type="match status" value="1"/>
</dbReference>
<accession>A0ABP9TMB5</accession>
<organism evidence="3 4">
    <name type="scientific">Paeniglutamicibacter antarcticus</name>
    <dbReference type="NCBI Taxonomy" id="494023"/>
    <lineage>
        <taxon>Bacteria</taxon>
        <taxon>Bacillati</taxon>
        <taxon>Actinomycetota</taxon>
        <taxon>Actinomycetes</taxon>
        <taxon>Micrococcales</taxon>
        <taxon>Micrococcaceae</taxon>
        <taxon>Paeniglutamicibacter</taxon>
    </lineage>
</organism>
<reference evidence="4" key="1">
    <citation type="journal article" date="2019" name="Int. J. Syst. Evol. Microbiol.">
        <title>The Global Catalogue of Microorganisms (GCM) 10K type strain sequencing project: providing services to taxonomists for standard genome sequencing and annotation.</title>
        <authorList>
            <consortium name="The Broad Institute Genomics Platform"/>
            <consortium name="The Broad Institute Genome Sequencing Center for Infectious Disease"/>
            <person name="Wu L."/>
            <person name="Ma J."/>
        </authorList>
    </citation>
    <scope>NUCLEOTIDE SEQUENCE [LARGE SCALE GENOMIC DNA]</scope>
    <source>
        <strain evidence="4">JCM 18952</strain>
    </source>
</reference>
<evidence type="ECO:0000313" key="3">
    <source>
        <dbReference type="EMBL" id="GAA5227531.1"/>
    </source>
</evidence>
<dbReference type="Pfam" id="PF20434">
    <property type="entry name" value="BD-FAE"/>
    <property type="match status" value="1"/>
</dbReference>
<gene>
    <name evidence="3" type="ORF">GCM10025778_20640</name>
</gene>
<comment type="caution">
    <text evidence="3">The sequence shown here is derived from an EMBL/GenBank/DDBJ whole genome shotgun (WGS) entry which is preliminary data.</text>
</comment>
<dbReference type="InterPro" id="IPR050300">
    <property type="entry name" value="GDXG_lipolytic_enzyme"/>
</dbReference>
<keyword evidence="4" id="KW-1185">Reference proteome</keyword>
<dbReference type="Proteomes" id="UP001501257">
    <property type="component" value="Unassembled WGS sequence"/>
</dbReference>
<dbReference type="SUPFAM" id="SSF53474">
    <property type="entry name" value="alpha/beta-Hydrolases"/>
    <property type="match status" value="1"/>
</dbReference>
<sequence length="262" mass="26990">MVPTRHPYGAHASQYAELWVPENRVHPVIAIIIHGGFWRQAYGAELGRPPAADLAEHGIISWNLEYRRTAGGDGGYPETFLDVAAGIDGLDAALGAAGIADGPRVALGHSAGGHLAYWAAGRLLLPDGAPGSQVRGGRGLDGVVSQAGVLDLHLAHGMGLSNDAAGELMGTTPESDPAAWQLADPAAGELARVPMVMLHGRQDGNVPVSLARSVAMRAREAGVPVSYREFDGDHYGLITPGDPAWEASLAALLELGGAAASG</sequence>
<dbReference type="EMBL" id="BAABLK010000029">
    <property type="protein sequence ID" value="GAA5227531.1"/>
    <property type="molecule type" value="Genomic_DNA"/>
</dbReference>
<feature type="domain" description="BD-FAE-like" evidence="2">
    <location>
        <begin position="21"/>
        <end position="212"/>
    </location>
</feature>
<protein>
    <submittedName>
        <fullName evidence="3">Alpha/beta hydrolase</fullName>
    </submittedName>
</protein>
<proteinExistence type="predicted"/>
<dbReference type="InterPro" id="IPR049492">
    <property type="entry name" value="BD-FAE-like_dom"/>
</dbReference>
<keyword evidence="1 3" id="KW-0378">Hydrolase</keyword>
<evidence type="ECO:0000313" key="4">
    <source>
        <dbReference type="Proteomes" id="UP001501257"/>
    </source>
</evidence>
<dbReference type="GO" id="GO:0016787">
    <property type="term" value="F:hydrolase activity"/>
    <property type="evidence" value="ECO:0007669"/>
    <property type="project" value="UniProtKB-KW"/>
</dbReference>